<keyword evidence="3" id="KW-1185">Reference proteome</keyword>
<evidence type="ECO:0000256" key="1">
    <source>
        <dbReference type="SAM" id="MobiDB-lite"/>
    </source>
</evidence>
<evidence type="ECO:0000313" key="2">
    <source>
        <dbReference type="EMBL" id="VDK30217.1"/>
    </source>
</evidence>
<dbReference type="Proteomes" id="UP000267096">
    <property type="component" value="Unassembled WGS sequence"/>
</dbReference>
<dbReference type="OrthoDB" id="10575580at2759"/>
<protein>
    <submittedName>
        <fullName evidence="4">Vacuolar protein sorting-associated protein 51 homolog</fullName>
    </submittedName>
</protein>
<feature type="region of interest" description="Disordered" evidence="1">
    <location>
        <begin position="1"/>
        <end position="45"/>
    </location>
</feature>
<reference evidence="4" key="1">
    <citation type="submission" date="2017-02" db="UniProtKB">
        <authorList>
            <consortium name="WormBaseParasite"/>
        </authorList>
    </citation>
    <scope>IDENTIFICATION</scope>
</reference>
<evidence type="ECO:0000313" key="4">
    <source>
        <dbReference type="WBParaSite" id="ASIM_0000810101-mRNA-1"/>
    </source>
</evidence>
<proteinExistence type="predicted"/>
<name>A0A0M3JKC8_ANISI</name>
<dbReference type="EMBL" id="UYRR01019928">
    <property type="protein sequence ID" value="VDK30217.1"/>
    <property type="molecule type" value="Genomic_DNA"/>
</dbReference>
<gene>
    <name evidence="2" type="ORF">ASIM_LOCUS7855</name>
</gene>
<dbReference type="WBParaSite" id="ASIM_0000810101-mRNA-1">
    <property type="protein sequence ID" value="ASIM_0000810101-mRNA-1"/>
    <property type="gene ID" value="ASIM_0000810101"/>
</dbReference>
<sequence>MLSDDNASRDSIGSNSGGAGRLRSGSTLPIPGMGSAPPTPEPQNVDYTDLIKYYNRVFVSRVEYFVKKLQPGLVDLKEV</sequence>
<reference evidence="2 3" key="2">
    <citation type="submission" date="2018-11" db="EMBL/GenBank/DDBJ databases">
        <authorList>
            <consortium name="Pathogen Informatics"/>
        </authorList>
    </citation>
    <scope>NUCLEOTIDE SEQUENCE [LARGE SCALE GENOMIC DNA]</scope>
</reference>
<dbReference type="AlphaFoldDB" id="A0A0M3JKC8"/>
<organism evidence="4">
    <name type="scientific">Anisakis simplex</name>
    <name type="common">Herring worm</name>
    <dbReference type="NCBI Taxonomy" id="6269"/>
    <lineage>
        <taxon>Eukaryota</taxon>
        <taxon>Metazoa</taxon>
        <taxon>Ecdysozoa</taxon>
        <taxon>Nematoda</taxon>
        <taxon>Chromadorea</taxon>
        <taxon>Rhabditida</taxon>
        <taxon>Spirurina</taxon>
        <taxon>Ascaridomorpha</taxon>
        <taxon>Ascaridoidea</taxon>
        <taxon>Anisakidae</taxon>
        <taxon>Anisakis</taxon>
        <taxon>Anisakis simplex complex</taxon>
    </lineage>
</organism>
<dbReference type="Gene3D" id="1.10.472.10">
    <property type="entry name" value="Cyclin-like"/>
    <property type="match status" value="1"/>
</dbReference>
<accession>A0A0M3JKC8</accession>
<evidence type="ECO:0000313" key="3">
    <source>
        <dbReference type="Proteomes" id="UP000267096"/>
    </source>
</evidence>